<dbReference type="Proteomes" id="UP001140272">
    <property type="component" value="Unassembled WGS sequence"/>
</dbReference>
<name>A0A9X2YBV9_9MYCO</name>
<evidence type="ECO:0000313" key="4">
    <source>
        <dbReference type="Proteomes" id="UP001055159"/>
    </source>
</evidence>
<feature type="transmembrane region" description="Helical" evidence="1">
    <location>
        <begin position="12"/>
        <end position="33"/>
    </location>
</feature>
<dbReference type="EMBL" id="JACKRN010000265">
    <property type="protein sequence ID" value="MCV7070333.1"/>
    <property type="molecule type" value="Genomic_DNA"/>
</dbReference>
<dbReference type="AlphaFoldDB" id="A0A9X2YBV9"/>
<reference evidence="3" key="3">
    <citation type="submission" date="2022-08" db="EMBL/GenBank/DDBJ databases">
        <title>Whole genome sequencing of non-tuberculosis mycobacteria type-strains.</title>
        <authorList>
            <person name="Igarashi Y."/>
            <person name="Osugi A."/>
            <person name="Mitarai S."/>
        </authorList>
    </citation>
    <scope>NUCLEOTIDE SEQUENCE</scope>
    <source>
        <strain evidence="3">JCM 16372</strain>
    </source>
</reference>
<accession>A0A9X2YBV9</accession>
<dbReference type="Proteomes" id="UP001055159">
    <property type="component" value="Chromosome"/>
</dbReference>
<keyword evidence="1" id="KW-1133">Transmembrane helix</keyword>
<reference evidence="2" key="2">
    <citation type="journal article" date="2022" name="BMC Genomics">
        <title>Comparative genome analysis of mycobacteria focusing on tRNA and non-coding RNA.</title>
        <authorList>
            <person name="Behra P.R.K."/>
            <person name="Pettersson B.M.F."/>
            <person name="Ramesh M."/>
            <person name="Das S."/>
            <person name="Dasgupta S."/>
            <person name="Kirsebom L.A."/>
        </authorList>
    </citation>
    <scope>NUCLEOTIDE SEQUENCE</scope>
    <source>
        <strain evidence="2">DSM 45406</strain>
    </source>
</reference>
<sequence length="181" mass="18827">MLAVPAPVWRWGTVGRGVILGVGSGLCLGALAWLDAGAVAPAAAAMIAGGGVLGTVTARRMGHLWPEAMALDAGDRVAVARAVRHGDPVSDPHLAAPALGYARGLHAAAQTHPRWRWIVAGILVVALATALWDALYGSRGSAVASALYLVALLAEVFWWPRRRAQLLDRADRSVRGIPTGP</sequence>
<reference evidence="2" key="1">
    <citation type="submission" date="2020-07" db="EMBL/GenBank/DDBJ databases">
        <authorList>
            <person name="Pettersson B.M.F."/>
            <person name="Behra P.R.K."/>
            <person name="Ramesh M."/>
            <person name="Das S."/>
            <person name="Dasgupta S."/>
            <person name="Kirsebom L.A."/>
        </authorList>
    </citation>
    <scope>NUCLEOTIDE SEQUENCE</scope>
    <source>
        <strain evidence="2">DSM 45406</strain>
    </source>
</reference>
<proteinExistence type="predicted"/>
<organism evidence="2 5">
    <name type="scientific">Mycolicibacterium rufum</name>
    <dbReference type="NCBI Taxonomy" id="318424"/>
    <lineage>
        <taxon>Bacteria</taxon>
        <taxon>Bacillati</taxon>
        <taxon>Actinomycetota</taxon>
        <taxon>Actinomycetes</taxon>
        <taxon>Mycobacteriales</taxon>
        <taxon>Mycobacteriaceae</taxon>
        <taxon>Mycolicibacterium</taxon>
    </lineage>
</organism>
<evidence type="ECO:0000313" key="5">
    <source>
        <dbReference type="Proteomes" id="UP001140272"/>
    </source>
</evidence>
<evidence type="ECO:0000313" key="3">
    <source>
        <dbReference type="EMBL" id="ULP39132.1"/>
    </source>
</evidence>
<evidence type="ECO:0000313" key="2">
    <source>
        <dbReference type="EMBL" id="MCV7070333.1"/>
    </source>
</evidence>
<keyword evidence="4" id="KW-1185">Reference proteome</keyword>
<keyword evidence="1" id="KW-0812">Transmembrane</keyword>
<dbReference type="RefSeq" id="WP_043408623.1">
    <property type="nucleotide sequence ID" value="NZ_CP092427.2"/>
</dbReference>
<dbReference type="EMBL" id="CP092427">
    <property type="protein sequence ID" value="ULP39132.1"/>
    <property type="molecule type" value="Genomic_DNA"/>
</dbReference>
<evidence type="ECO:0000256" key="1">
    <source>
        <dbReference type="SAM" id="Phobius"/>
    </source>
</evidence>
<keyword evidence="1" id="KW-0472">Membrane</keyword>
<feature type="transmembrane region" description="Helical" evidence="1">
    <location>
        <begin position="141"/>
        <end position="159"/>
    </location>
</feature>
<protein>
    <submittedName>
        <fullName evidence="2">Uncharacterized protein</fullName>
    </submittedName>
</protein>
<feature type="transmembrane region" description="Helical" evidence="1">
    <location>
        <begin position="115"/>
        <end position="135"/>
    </location>
</feature>
<gene>
    <name evidence="2" type="ORF">H7H73_07430</name>
    <name evidence="3" type="ORF">MJO55_12405</name>
</gene>
<feature type="transmembrane region" description="Helical" evidence="1">
    <location>
        <begin position="39"/>
        <end position="58"/>
    </location>
</feature>